<evidence type="ECO:0000313" key="3">
    <source>
        <dbReference type="Proteomes" id="UP000027222"/>
    </source>
</evidence>
<dbReference type="EMBL" id="KL142368">
    <property type="protein sequence ID" value="KDR84206.1"/>
    <property type="molecule type" value="Genomic_DNA"/>
</dbReference>
<protein>
    <submittedName>
        <fullName evidence="2">Uncharacterized protein</fullName>
    </submittedName>
</protein>
<accession>A0A067TLZ9</accession>
<reference evidence="3" key="1">
    <citation type="journal article" date="2014" name="Proc. Natl. Acad. Sci. U.S.A.">
        <title>Extensive sampling of basidiomycete genomes demonstrates inadequacy of the white-rot/brown-rot paradigm for wood decay fungi.</title>
        <authorList>
            <person name="Riley R."/>
            <person name="Salamov A.A."/>
            <person name="Brown D.W."/>
            <person name="Nagy L.G."/>
            <person name="Floudas D."/>
            <person name="Held B.W."/>
            <person name="Levasseur A."/>
            <person name="Lombard V."/>
            <person name="Morin E."/>
            <person name="Otillar R."/>
            <person name="Lindquist E.A."/>
            <person name="Sun H."/>
            <person name="LaButti K.M."/>
            <person name="Schmutz J."/>
            <person name="Jabbour D."/>
            <person name="Luo H."/>
            <person name="Baker S.E."/>
            <person name="Pisabarro A.G."/>
            <person name="Walton J.D."/>
            <person name="Blanchette R.A."/>
            <person name="Henrissat B."/>
            <person name="Martin F."/>
            <person name="Cullen D."/>
            <person name="Hibbett D.S."/>
            <person name="Grigoriev I.V."/>
        </authorList>
    </citation>
    <scope>NUCLEOTIDE SEQUENCE [LARGE SCALE GENOMIC DNA]</scope>
    <source>
        <strain evidence="3">CBS 339.88</strain>
    </source>
</reference>
<feature type="compositionally biased region" description="Basic residues" evidence="1">
    <location>
        <begin position="12"/>
        <end position="31"/>
    </location>
</feature>
<organism evidence="2 3">
    <name type="scientific">Galerina marginata (strain CBS 339.88)</name>
    <dbReference type="NCBI Taxonomy" id="685588"/>
    <lineage>
        <taxon>Eukaryota</taxon>
        <taxon>Fungi</taxon>
        <taxon>Dikarya</taxon>
        <taxon>Basidiomycota</taxon>
        <taxon>Agaricomycotina</taxon>
        <taxon>Agaricomycetes</taxon>
        <taxon>Agaricomycetidae</taxon>
        <taxon>Agaricales</taxon>
        <taxon>Agaricineae</taxon>
        <taxon>Strophariaceae</taxon>
        <taxon>Galerina</taxon>
    </lineage>
</organism>
<feature type="region of interest" description="Disordered" evidence="1">
    <location>
        <begin position="1"/>
        <end position="50"/>
    </location>
</feature>
<gene>
    <name evidence="2" type="ORF">GALMADRAFT_43166</name>
</gene>
<evidence type="ECO:0000313" key="2">
    <source>
        <dbReference type="EMBL" id="KDR84206.1"/>
    </source>
</evidence>
<evidence type="ECO:0000256" key="1">
    <source>
        <dbReference type="SAM" id="MobiDB-lite"/>
    </source>
</evidence>
<dbReference type="Proteomes" id="UP000027222">
    <property type="component" value="Unassembled WGS sequence"/>
</dbReference>
<dbReference type="STRING" id="685588.A0A067TLZ9"/>
<name>A0A067TLZ9_GALM3</name>
<dbReference type="HOGENOM" id="CLU_130522_0_0_1"/>
<feature type="non-terminal residue" evidence="2">
    <location>
        <position position="1"/>
    </location>
</feature>
<sequence length="164" mass="18167">PASTSCAEPSRLSKRKARQKASSRRNRKKKKTTQDGYVPEPQLSKKQFSGSHVAATAYSAESFGIASTGYVGPRTNNASTTYRLDQLVGSHSRFGFRLQEWDAGNPIPIVDEQRRIYGVCAGVPKNDAGWDSLQMRAASLLEASRPTLKFKEKDRKSRRGKFSA</sequence>
<proteinExistence type="predicted"/>
<dbReference type="AlphaFoldDB" id="A0A067TLZ9"/>
<keyword evidence="3" id="KW-1185">Reference proteome</keyword>
<dbReference type="OrthoDB" id="3033952at2759"/>
<feature type="non-terminal residue" evidence="2">
    <location>
        <position position="164"/>
    </location>
</feature>